<dbReference type="RefSeq" id="WP_311608005.1">
    <property type="nucleotide sequence ID" value="NZ_JAVRFI010000002.1"/>
</dbReference>
<accession>A0ABU2SHC5</accession>
<keyword evidence="3" id="KW-1185">Reference proteome</keyword>
<evidence type="ECO:0008006" key="4">
    <source>
        <dbReference type="Google" id="ProtNLM"/>
    </source>
</evidence>
<feature type="compositionally biased region" description="Basic and acidic residues" evidence="1">
    <location>
        <begin position="145"/>
        <end position="163"/>
    </location>
</feature>
<name>A0ABU2SHC5_9ACTN</name>
<feature type="compositionally biased region" description="Basic and acidic residues" evidence="1">
    <location>
        <begin position="70"/>
        <end position="80"/>
    </location>
</feature>
<dbReference type="Proteomes" id="UP001180531">
    <property type="component" value="Unassembled WGS sequence"/>
</dbReference>
<reference evidence="2" key="1">
    <citation type="submission" date="2024-05" db="EMBL/GenBank/DDBJ databases">
        <title>30 novel species of actinomycetes from the DSMZ collection.</title>
        <authorList>
            <person name="Nouioui I."/>
        </authorList>
    </citation>
    <scope>NUCLEOTIDE SEQUENCE</scope>
    <source>
        <strain evidence="2">DSM 40473</strain>
    </source>
</reference>
<gene>
    <name evidence="2" type="ORF">RM609_04160</name>
</gene>
<evidence type="ECO:0000313" key="3">
    <source>
        <dbReference type="Proteomes" id="UP001180531"/>
    </source>
</evidence>
<evidence type="ECO:0000256" key="1">
    <source>
        <dbReference type="SAM" id="MobiDB-lite"/>
    </source>
</evidence>
<dbReference type="SUPFAM" id="SSF82171">
    <property type="entry name" value="DPP6 N-terminal domain-like"/>
    <property type="match status" value="1"/>
</dbReference>
<dbReference type="EMBL" id="JAVRFI010000002">
    <property type="protein sequence ID" value="MDT0448297.1"/>
    <property type="molecule type" value="Genomic_DNA"/>
</dbReference>
<proteinExistence type="predicted"/>
<sequence>MPRRAPQPTPGPTDPLTAELVVDVAAAVAPAISPDGRLVAHGVVANGGRGGRPHGSVWVTAADGSTSPRRLTDGTARDLGPKWAPDSASLFFTSDREEQGTAQLQRIRLDGSEDIAKAEALTRWRGGISDHCPLPDGRTVALLAKDEPATEDKRREAERDDAKAVPGGRAHRAISRMLGDRAGLR</sequence>
<feature type="region of interest" description="Disordered" evidence="1">
    <location>
        <begin position="145"/>
        <end position="185"/>
    </location>
</feature>
<evidence type="ECO:0000313" key="2">
    <source>
        <dbReference type="EMBL" id="MDT0448297.1"/>
    </source>
</evidence>
<comment type="caution">
    <text evidence="2">The sequence shown here is derived from an EMBL/GenBank/DDBJ whole genome shotgun (WGS) entry which is preliminary data.</text>
</comment>
<organism evidence="2 3">
    <name type="scientific">Streptomyces hesseae</name>
    <dbReference type="NCBI Taxonomy" id="3075519"/>
    <lineage>
        <taxon>Bacteria</taxon>
        <taxon>Bacillati</taxon>
        <taxon>Actinomycetota</taxon>
        <taxon>Actinomycetes</taxon>
        <taxon>Kitasatosporales</taxon>
        <taxon>Streptomycetaceae</taxon>
        <taxon>Streptomyces</taxon>
    </lineage>
</organism>
<dbReference type="InterPro" id="IPR011042">
    <property type="entry name" value="6-blade_b-propeller_TolB-like"/>
</dbReference>
<protein>
    <recommendedName>
        <fullName evidence="4">S9 family peptidase</fullName>
    </recommendedName>
</protein>
<dbReference type="Pfam" id="PF07676">
    <property type="entry name" value="PD40"/>
    <property type="match status" value="1"/>
</dbReference>
<dbReference type="InterPro" id="IPR011659">
    <property type="entry name" value="WD40"/>
</dbReference>
<dbReference type="Gene3D" id="2.120.10.30">
    <property type="entry name" value="TolB, C-terminal domain"/>
    <property type="match status" value="1"/>
</dbReference>
<feature type="region of interest" description="Disordered" evidence="1">
    <location>
        <begin position="50"/>
        <end position="80"/>
    </location>
</feature>